<organism evidence="1 2">
    <name type="scientific">Romanomermis culicivorax</name>
    <name type="common">Nematode worm</name>
    <dbReference type="NCBI Taxonomy" id="13658"/>
    <lineage>
        <taxon>Eukaryota</taxon>
        <taxon>Metazoa</taxon>
        <taxon>Ecdysozoa</taxon>
        <taxon>Nematoda</taxon>
        <taxon>Enoplea</taxon>
        <taxon>Dorylaimia</taxon>
        <taxon>Mermithida</taxon>
        <taxon>Mermithoidea</taxon>
        <taxon>Mermithidae</taxon>
        <taxon>Romanomermis</taxon>
    </lineage>
</organism>
<name>A0A915JFI4_ROMCU</name>
<evidence type="ECO:0000313" key="1">
    <source>
        <dbReference type="Proteomes" id="UP000887565"/>
    </source>
</evidence>
<sequence>MHSQTLPHTGLDRGMVEAKLEKVFKGALSNPMEVEETGNTKAKTRMHSFRIRILNHLADAVEAKEAKTKAKMEVRPEAKAKGDTIKEGLEEDLEEVIEVAGSSIGFDVREMLGTLLLASCDRKWTCKLTNGMTSSADICTEVEHHRKTKMIFMLASNKPLPGKLVFNLHKLYSDSTNHPEQRAKGPGIPFADSKPRKTFLGILQAKKRKIDKFIHQELCSPCEQRHQHLGKAKFGGSCTLHSPQLVQQIPLMLPSIFLWNADFDEIFELMIILTLSKKSKKNRNLFPSMTTLKF</sequence>
<proteinExistence type="predicted"/>
<protein>
    <submittedName>
        <fullName evidence="2">Uncharacterized protein</fullName>
    </submittedName>
</protein>
<evidence type="ECO:0000313" key="2">
    <source>
        <dbReference type="WBParaSite" id="nRc.2.0.1.t24306-RA"/>
    </source>
</evidence>
<keyword evidence="1" id="KW-1185">Reference proteome</keyword>
<dbReference type="Proteomes" id="UP000887565">
    <property type="component" value="Unplaced"/>
</dbReference>
<dbReference type="WBParaSite" id="nRc.2.0.1.t24306-RA">
    <property type="protein sequence ID" value="nRc.2.0.1.t24306-RA"/>
    <property type="gene ID" value="nRc.2.0.1.g24306"/>
</dbReference>
<accession>A0A915JFI4</accession>
<dbReference type="AlphaFoldDB" id="A0A915JFI4"/>
<reference evidence="2" key="1">
    <citation type="submission" date="2022-11" db="UniProtKB">
        <authorList>
            <consortium name="WormBaseParasite"/>
        </authorList>
    </citation>
    <scope>IDENTIFICATION</scope>
</reference>